<reference evidence="1" key="1">
    <citation type="submission" date="2025-08" db="UniProtKB">
        <authorList>
            <consortium name="Ensembl"/>
        </authorList>
    </citation>
    <scope>IDENTIFICATION</scope>
</reference>
<accession>A0A663MK27</accession>
<keyword evidence="2" id="KW-1185">Reference proteome</keyword>
<protein>
    <submittedName>
        <fullName evidence="1">Uncharacterized protein</fullName>
    </submittedName>
</protein>
<name>A0A663MK27_ATHCN</name>
<dbReference type="Proteomes" id="UP000472269">
    <property type="component" value="Unplaced"/>
</dbReference>
<dbReference type="AlphaFoldDB" id="A0A663MK27"/>
<evidence type="ECO:0000313" key="1">
    <source>
        <dbReference type="Ensembl" id="ENSACUP00000011643.1"/>
    </source>
</evidence>
<evidence type="ECO:0000313" key="2">
    <source>
        <dbReference type="Proteomes" id="UP000472269"/>
    </source>
</evidence>
<proteinExistence type="predicted"/>
<sequence length="71" mass="8358">MAYDDFKRKEDFLESDGSVDDVGLATGRIQREKKRSYKDLLQEEDEIATQVREPLEESDGMEWMGFLFFCI</sequence>
<organism evidence="1 2">
    <name type="scientific">Athene cunicularia</name>
    <name type="common">Burrowing owl</name>
    <name type="synonym">Speotyto cunicularia</name>
    <dbReference type="NCBI Taxonomy" id="194338"/>
    <lineage>
        <taxon>Eukaryota</taxon>
        <taxon>Metazoa</taxon>
        <taxon>Chordata</taxon>
        <taxon>Craniata</taxon>
        <taxon>Vertebrata</taxon>
        <taxon>Euteleostomi</taxon>
        <taxon>Archelosauria</taxon>
        <taxon>Archosauria</taxon>
        <taxon>Dinosauria</taxon>
        <taxon>Saurischia</taxon>
        <taxon>Theropoda</taxon>
        <taxon>Coelurosauria</taxon>
        <taxon>Aves</taxon>
        <taxon>Neognathae</taxon>
        <taxon>Neoaves</taxon>
        <taxon>Telluraves</taxon>
        <taxon>Strigiformes</taxon>
        <taxon>Strigidae</taxon>
        <taxon>Athene</taxon>
    </lineage>
</organism>
<dbReference type="Ensembl" id="ENSACUT00000012419.1">
    <property type="protein sequence ID" value="ENSACUP00000011643.1"/>
    <property type="gene ID" value="ENSACUG00000007838.1"/>
</dbReference>
<reference evidence="1" key="2">
    <citation type="submission" date="2025-09" db="UniProtKB">
        <authorList>
            <consortium name="Ensembl"/>
        </authorList>
    </citation>
    <scope>IDENTIFICATION</scope>
</reference>